<protein>
    <submittedName>
        <fullName evidence="1">Uncharacterized protein</fullName>
    </submittedName>
</protein>
<sequence>MMTAELSLQAAGSWQLSLADLVRLDWAFYLGSHWCPRLHTLLPVELQRVTGQVESLLGTPFPHHRLVQHLLPFSSLDCTSRFKGTFLSIRPARGIFPNPVGNAKHWIAGGFPSKRNTPDSGQACNFPVGCEWGRKLLEFPTLVSDLVSGQNDITFNAYLVDMFHVDNSIVSTLSTR</sequence>
<dbReference type="AlphaFoldDB" id="A0A401S5B7"/>
<name>A0A401S5B7_CHIPU</name>
<proteinExistence type="predicted"/>
<dbReference type="EMBL" id="BEZZ01000089">
    <property type="protein sequence ID" value="GCC25529.1"/>
    <property type="molecule type" value="Genomic_DNA"/>
</dbReference>
<comment type="caution">
    <text evidence="1">The sequence shown here is derived from an EMBL/GenBank/DDBJ whole genome shotgun (WGS) entry which is preliminary data.</text>
</comment>
<gene>
    <name evidence="1" type="ORF">chiPu_0003940</name>
</gene>
<dbReference type="Proteomes" id="UP000287033">
    <property type="component" value="Unassembled WGS sequence"/>
</dbReference>
<accession>A0A401S5B7</accession>
<evidence type="ECO:0000313" key="1">
    <source>
        <dbReference type="EMBL" id="GCC25529.1"/>
    </source>
</evidence>
<evidence type="ECO:0000313" key="2">
    <source>
        <dbReference type="Proteomes" id="UP000287033"/>
    </source>
</evidence>
<reference evidence="1 2" key="1">
    <citation type="journal article" date="2018" name="Nat. Ecol. Evol.">
        <title>Shark genomes provide insights into elasmobranch evolution and the origin of vertebrates.</title>
        <authorList>
            <person name="Hara Y"/>
            <person name="Yamaguchi K"/>
            <person name="Onimaru K"/>
            <person name="Kadota M"/>
            <person name="Koyanagi M"/>
            <person name="Keeley SD"/>
            <person name="Tatsumi K"/>
            <person name="Tanaka K"/>
            <person name="Motone F"/>
            <person name="Kageyama Y"/>
            <person name="Nozu R"/>
            <person name="Adachi N"/>
            <person name="Nishimura O"/>
            <person name="Nakagawa R"/>
            <person name="Tanegashima C"/>
            <person name="Kiyatake I"/>
            <person name="Matsumoto R"/>
            <person name="Murakumo K"/>
            <person name="Nishida K"/>
            <person name="Terakita A"/>
            <person name="Kuratani S"/>
            <person name="Sato K"/>
            <person name="Hyodo S Kuraku.S."/>
        </authorList>
    </citation>
    <scope>NUCLEOTIDE SEQUENCE [LARGE SCALE GENOMIC DNA]</scope>
</reference>
<keyword evidence="2" id="KW-1185">Reference proteome</keyword>
<organism evidence="1 2">
    <name type="scientific">Chiloscyllium punctatum</name>
    <name type="common">Brownbanded bambooshark</name>
    <name type="synonym">Hemiscyllium punctatum</name>
    <dbReference type="NCBI Taxonomy" id="137246"/>
    <lineage>
        <taxon>Eukaryota</taxon>
        <taxon>Metazoa</taxon>
        <taxon>Chordata</taxon>
        <taxon>Craniata</taxon>
        <taxon>Vertebrata</taxon>
        <taxon>Chondrichthyes</taxon>
        <taxon>Elasmobranchii</taxon>
        <taxon>Galeomorphii</taxon>
        <taxon>Galeoidea</taxon>
        <taxon>Orectolobiformes</taxon>
        <taxon>Hemiscylliidae</taxon>
        <taxon>Chiloscyllium</taxon>
    </lineage>
</organism>